<gene>
    <name evidence="2" type="primary">yaaA</name>
    <name evidence="2" type="ORF">KHB02_17365</name>
</gene>
<accession>A0A942SZD4</accession>
<dbReference type="EMBL" id="JAGYPE010000003">
    <property type="protein sequence ID" value="MBS4183164.1"/>
    <property type="molecule type" value="Genomic_DNA"/>
</dbReference>
<dbReference type="AlphaFoldDB" id="A0A942SZD4"/>
<name>A0A942SZD4_9BACI</name>
<dbReference type="GO" id="GO:0033194">
    <property type="term" value="P:response to hydroperoxide"/>
    <property type="evidence" value="ECO:0007669"/>
    <property type="project" value="TreeGrafter"/>
</dbReference>
<comment type="caution">
    <text evidence="2">The sequence shown here is derived from an EMBL/GenBank/DDBJ whole genome shotgun (WGS) entry which is preliminary data.</text>
</comment>
<proteinExistence type="predicted"/>
<evidence type="ECO:0000313" key="2">
    <source>
        <dbReference type="EMBL" id="MBS4183164.1"/>
    </source>
</evidence>
<dbReference type="InterPro" id="IPR005583">
    <property type="entry name" value="YaaA"/>
</dbReference>
<feature type="compositionally biased region" description="Basic and acidic residues" evidence="1">
    <location>
        <begin position="12"/>
        <end position="21"/>
    </location>
</feature>
<reference evidence="2" key="1">
    <citation type="submission" date="2021-05" db="EMBL/GenBank/DDBJ databases">
        <title>Novel Bacillus species.</title>
        <authorList>
            <person name="Liu G."/>
        </authorList>
    </citation>
    <scope>NUCLEOTIDE SEQUENCE</scope>
    <source>
        <strain evidence="2">FJAT-50051</strain>
    </source>
</reference>
<sequence>MTGLTVLLPPSETKREGGDPDRTLDLRALSFPELATERAAVIAAARSVSSEESSARTALKLGPKSVAERFRNLELERSAVLPAIERYTGVLYDPLGTADADDRTRRWWSDHVVVQSAMFGPIGGGDLVPAYRLSHDSRLGDVRLGALWPAPSTRAIGSRGSGLVLDLRSEGYRKLGPVPDAVAPRVVSVDAGGRRKALNHWNKTAKGRLVALLGRTAPVIDSLDDLVAWGASHGARFERTDDGWDLVAESLESVSA</sequence>
<dbReference type="GO" id="GO:0005829">
    <property type="term" value="C:cytosol"/>
    <property type="evidence" value="ECO:0007669"/>
    <property type="project" value="TreeGrafter"/>
</dbReference>
<organism evidence="2">
    <name type="scientific">Neobacillus citreus</name>
    <dbReference type="NCBI Taxonomy" id="2833578"/>
    <lineage>
        <taxon>Bacteria</taxon>
        <taxon>Bacillati</taxon>
        <taxon>Bacillota</taxon>
        <taxon>Bacilli</taxon>
        <taxon>Bacillales</taxon>
        <taxon>Bacillaceae</taxon>
        <taxon>Neobacillus</taxon>
    </lineage>
</organism>
<evidence type="ECO:0000256" key="1">
    <source>
        <dbReference type="SAM" id="MobiDB-lite"/>
    </source>
</evidence>
<dbReference type="Pfam" id="PF03883">
    <property type="entry name" value="H2O2_YaaD"/>
    <property type="match status" value="1"/>
</dbReference>
<dbReference type="PANTHER" id="PTHR30283">
    <property type="entry name" value="PEROXIDE STRESS RESPONSE PROTEIN YAAA"/>
    <property type="match status" value="1"/>
</dbReference>
<protein>
    <submittedName>
        <fullName evidence="2">Peroxide stress protein YaaA</fullName>
    </submittedName>
</protein>
<dbReference type="PANTHER" id="PTHR30283:SF4">
    <property type="entry name" value="PEROXIDE STRESS RESISTANCE PROTEIN YAAA"/>
    <property type="match status" value="1"/>
</dbReference>
<feature type="region of interest" description="Disordered" evidence="1">
    <location>
        <begin position="1"/>
        <end position="21"/>
    </location>
</feature>